<evidence type="ECO:0000256" key="6">
    <source>
        <dbReference type="ARBA" id="ARBA00022824"/>
    </source>
</evidence>
<comment type="subcellular location">
    <subcellularLocation>
        <location evidence="1">Endoplasmic reticulum membrane</location>
        <topology evidence="1">Multi-pass membrane protein</topology>
    </subcellularLocation>
</comment>
<feature type="transmembrane region" description="Helical" evidence="14">
    <location>
        <begin position="315"/>
        <end position="335"/>
    </location>
</feature>
<name>A0A9Q0L7R3_ANAIG</name>
<feature type="transmembrane region" description="Helical" evidence="14">
    <location>
        <begin position="125"/>
        <end position="147"/>
    </location>
</feature>
<dbReference type="GO" id="GO:0106245">
    <property type="term" value="F:L-serine-phosphatidylethanolamine phosphatidyltransferase activity"/>
    <property type="evidence" value="ECO:0007669"/>
    <property type="project" value="InterPro"/>
</dbReference>
<evidence type="ECO:0000256" key="10">
    <source>
        <dbReference type="ARBA" id="ARBA00023209"/>
    </source>
</evidence>
<evidence type="ECO:0000256" key="5">
    <source>
        <dbReference type="ARBA" id="ARBA00022692"/>
    </source>
</evidence>
<sequence length="448" mass="52153">MSNKNLQNKQQKQKGIDLKQEQVKVEEQQEKNKENDSKFTNPIIEHLLTPGGKITKEEYDNWAYRPHTITVIIILAILAIYFSMIHPVEDRLASYRVALAAGIIAFLVFSMLFFSDGILIRPHAYFWRLLKGMSVVFLIFNVFILFLSRDEARKVYKFIDPSLGVPLPEKSYATDCRIYTPEDPESKFKNVKEAFFDIFIIAHSTGWYGKALVIRDNLMLWVISILFEFLELTFQHMLENFKECWWDHIILDVFGCNLIGIVAGMWTCKILNMKSYDWTVKAKKSESKAVRAFSFFIPESWASYDWKIFSSPKRLLYWIGLVIILELVDINSFWIKYPLWIPPNNPLVYGRLIFWGFIGLAAVREYYEFATNPNVHRIGAQTWLCIGILIVETLQGIKFGKGLYPNPMPKVVKISWAIGLSVLTIGFTIHFTIQHYRQKNAKKVAKEK</sequence>
<keyword evidence="9 14" id="KW-0472">Membrane</keyword>
<feature type="region of interest" description="Disordered" evidence="13">
    <location>
        <begin position="1"/>
        <end position="36"/>
    </location>
</feature>
<reference evidence="15" key="1">
    <citation type="submission" date="2022-10" db="EMBL/GenBank/DDBJ databases">
        <title>Novel sulphate-reducing endosymbionts in the free-living metamonad Anaeramoeba.</title>
        <authorList>
            <person name="Jerlstrom-Hultqvist J."/>
            <person name="Cepicka I."/>
            <person name="Gallot-Lavallee L."/>
            <person name="Salas-Leiva D."/>
            <person name="Curtis B.A."/>
            <person name="Zahonova K."/>
            <person name="Pipaliya S."/>
            <person name="Dacks J."/>
            <person name="Roger A.J."/>
        </authorList>
    </citation>
    <scope>NUCLEOTIDE SEQUENCE</scope>
    <source>
        <strain evidence="15">BMAN</strain>
    </source>
</reference>
<dbReference type="PANTHER" id="PTHR15362">
    <property type="entry name" value="PHOSPHATIDYLINOSITOL SYNTHASE"/>
    <property type="match status" value="1"/>
</dbReference>
<feature type="transmembrane region" description="Helical" evidence="14">
    <location>
        <begin position="347"/>
        <end position="363"/>
    </location>
</feature>
<keyword evidence="10" id="KW-0594">Phospholipid biosynthesis</keyword>
<keyword evidence="6" id="KW-0256">Endoplasmic reticulum</keyword>
<evidence type="ECO:0000313" key="15">
    <source>
        <dbReference type="EMBL" id="KAJ5066608.1"/>
    </source>
</evidence>
<keyword evidence="3" id="KW-0444">Lipid biosynthesis</keyword>
<gene>
    <name evidence="15" type="ORF">M0811_13463</name>
</gene>
<feature type="transmembrane region" description="Helical" evidence="14">
    <location>
        <begin position="375"/>
        <end position="394"/>
    </location>
</feature>
<keyword evidence="7 14" id="KW-1133">Transmembrane helix</keyword>
<feature type="compositionally biased region" description="Low complexity" evidence="13">
    <location>
        <begin position="1"/>
        <end position="10"/>
    </location>
</feature>
<organism evidence="15 16">
    <name type="scientific">Anaeramoeba ignava</name>
    <name type="common">Anaerobic marine amoeba</name>
    <dbReference type="NCBI Taxonomy" id="1746090"/>
    <lineage>
        <taxon>Eukaryota</taxon>
        <taxon>Metamonada</taxon>
        <taxon>Anaeramoebidae</taxon>
        <taxon>Anaeramoeba</taxon>
    </lineage>
</organism>
<evidence type="ECO:0000256" key="2">
    <source>
        <dbReference type="ARBA" id="ARBA00005189"/>
    </source>
</evidence>
<feature type="transmembrane region" description="Helical" evidence="14">
    <location>
        <begin position="414"/>
        <end position="433"/>
    </location>
</feature>
<evidence type="ECO:0000256" key="4">
    <source>
        <dbReference type="ARBA" id="ARBA00022679"/>
    </source>
</evidence>
<dbReference type="GO" id="GO:0006659">
    <property type="term" value="P:phosphatidylserine biosynthetic process"/>
    <property type="evidence" value="ECO:0007669"/>
    <property type="project" value="InterPro"/>
</dbReference>
<feature type="transmembrane region" description="Helical" evidence="14">
    <location>
        <begin position="249"/>
        <end position="268"/>
    </location>
</feature>
<evidence type="ECO:0000313" key="16">
    <source>
        <dbReference type="Proteomes" id="UP001149090"/>
    </source>
</evidence>
<feature type="transmembrane region" description="Helical" evidence="14">
    <location>
        <begin position="218"/>
        <end position="237"/>
    </location>
</feature>
<protein>
    <submittedName>
        <fullName evidence="15">Phosphatidylserine synthase 2</fullName>
    </submittedName>
</protein>
<dbReference type="OrthoDB" id="10265393at2759"/>
<evidence type="ECO:0000256" key="9">
    <source>
        <dbReference type="ARBA" id="ARBA00023136"/>
    </source>
</evidence>
<dbReference type="EMBL" id="JAPDFW010000139">
    <property type="protein sequence ID" value="KAJ5066608.1"/>
    <property type="molecule type" value="Genomic_DNA"/>
</dbReference>
<feature type="compositionally biased region" description="Basic and acidic residues" evidence="13">
    <location>
        <begin position="14"/>
        <end position="36"/>
    </location>
</feature>
<dbReference type="PANTHER" id="PTHR15362:SF7">
    <property type="entry name" value="PHOSPHATIDYLSERINE SYNTHASE 2"/>
    <property type="match status" value="1"/>
</dbReference>
<evidence type="ECO:0000256" key="12">
    <source>
        <dbReference type="ARBA" id="ARBA00025707"/>
    </source>
</evidence>
<comment type="pathway">
    <text evidence="12">Phospholipid metabolism.</text>
</comment>
<evidence type="ECO:0000256" key="1">
    <source>
        <dbReference type="ARBA" id="ARBA00004477"/>
    </source>
</evidence>
<evidence type="ECO:0000256" key="13">
    <source>
        <dbReference type="SAM" id="MobiDB-lite"/>
    </source>
</evidence>
<dbReference type="OMA" id="LPNFWEC"/>
<dbReference type="AlphaFoldDB" id="A0A9Q0L7R3"/>
<comment type="caution">
    <text evidence="15">The sequence shown here is derived from an EMBL/GenBank/DDBJ whole genome shotgun (WGS) entry which is preliminary data.</text>
</comment>
<keyword evidence="16" id="KW-1185">Reference proteome</keyword>
<feature type="transmembrane region" description="Helical" evidence="14">
    <location>
        <begin position="67"/>
        <end position="85"/>
    </location>
</feature>
<evidence type="ECO:0000256" key="8">
    <source>
        <dbReference type="ARBA" id="ARBA00023098"/>
    </source>
</evidence>
<evidence type="ECO:0000256" key="7">
    <source>
        <dbReference type="ARBA" id="ARBA00022989"/>
    </source>
</evidence>
<dbReference type="GO" id="GO:0005789">
    <property type="term" value="C:endoplasmic reticulum membrane"/>
    <property type="evidence" value="ECO:0007669"/>
    <property type="project" value="UniProtKB-SubCell"/>
</dbReference>
<dbReference type="InterPro" id="IPR004277">
    <property type="entry name" value="PSS"/>
</dbReference>
<keyword evidence="8" id="KW-0443">Lipid metabolism</keyword>
<dbReference type="Proteomes" id="UP001149090">
    <property type="component" value="Unassembled WGS sequence"/>
</dbReference>
<dbReference type="Pfam" id="PF03034">
    <property type="entry name" value="PSS"/>
    <property type="match status" value="1"/>
</dbReference>
<feature type="transmembrane region" description="Helical" evidence="14">
    <location>
        <begin position="97"/>
        <end position="119"/>
    </location>
</feature>
<evidence type="ECO:0000256" key="14">
    <source>
        <dbReference type="SAM" id="Phobius"/>
    </source>
</evidence>
<keyword evidence="11" id="KW-1208">Phospholipid metabolism</keyword>
<evidence type="ECO:0000256" key="3">
    <source>
        <dbReference type="ARBA" id="ARBA00022516"/>
    </source>
</evidence>
<keyword evidence="5 14" id="KW-0812">Transmembrane</keyword>
<evidence type="ECO:0000256" key="11">
    <source>
        <dbReference type="ARBA" id="ARBA00023264"/>
    </source>
</evidence>
<accession>A0A9Q0L7R3</accession>
<keyword evidence="4" id="KW-0808">Transferase</keyword>
<comment type="pathway">
    <text evidence="2">Lipid metabolism.</text>
</comment>
<proteinExistence type="predicted"/>